<protein>
    <submittedName>
        <fullName evidence="1">Uncharacterized protein</fullName>
    </submittedName>
</protein>
<keyword evidence="2" id="KW-1185">Reference proteome</keyword>
<evidence type="ECO:0000313" key="1">
    <source>
        <dbReference type="EMBL" id="KAJ9080914.1"/>
    </source>
</evidence>
<dbReference type="Proteomes" id="UP001165960">
    <property type="component" value="Unassembled WGS sequence"/>
</dbReference>
<evidence type="ECO:0000313" key="2">
    <source>
        <dbReference type="Proteomes" id="UP001165960"/>
    </source>
</evidence>
<gene>
    <name evidence="1" type="ORF">DSO57_1019883</name>
</gene>
<comment type="caution">
    <text evidence="1">The sequence shown here is derived from an EMBL/GenBank/DDBJ whole genome shotgun (WGS) entry which is preliminary data.</text>
</comment>
<reference evidence="1" key="1">
    <citation type="submission" date="2022-04" db="EMBL/GenBank/DDBJ databases">
        <title>Genome of the entomopathogenic fungus Entomophthora muscae.</title>
        <authorList>
            <person name="Elya C."/>
            <person name="Lovett B.R."/>
            <person name="Lee E."/>
            <person name="Macias A.M."/>
            <person name="Hajek A.E."/>
            <person name="De Bivort B.L."/>
            <person name="Kasson M.T."/>
            <person name="De Fine Licht H.H."/>
            <person name="Stajich J.E."/>
        </authorList>
    </citation>
    <scope>NUCLEOTIDE SEQUENCE</scope>
    <source>
        <strain evidence="1">Berkeley</strain>
    </source>
</reference>
<sequence>MLNLQLESFVGGVKGANIVGWLHSTKTHLFICQVPELMWFSTTLGSLTGSATIWFTNWASQEIEVTWLLFRDTTKSRYIKTFSPIVVGTPLLAIKQTRSVTEYLSAWKQALDAALEAVTNRNAMLITLIVNGLNPHICKRIPVGRCTSIDNCYKAIVEAETSQINSYRMEHPPCQQFPKILFFFLIK</sequence>
<organism evidence="1 2">
    <name type="scientific">Entomophthora muscae</name>
    <dbReference type="NCBI Taxonomy" id="34485"/>
    <lineage>
        <taxon>Eukaryota</taxon>
        <taxon>Fungi</taxon>
        <taxon>Fungi incertae sedis</taxon>
        <taxon>Zoopagomycota</taxon>
        <taxon>Entomophthoromycotina</taxon>
        <taxon>Entomophthoromycetes</taxon>
        <taxon>Entomophthorales</taxon>
        <taxon>Entomophthoraceae</taxon>
        <taxon>Entomophthora</taxon>
    </lineage>
</organism>
<proteinExistence type="predicted"/>
<name>A0ACC2U1V8_9FUNG</name>
<dbReference type="EMBL" id="QTSX02001511">
    <property type="protein sequence ID" value="KAJ9080914.1"/>
    <property type="molecule type" value="Genomic_DNA"/>
</dbReference>
<accession>A0ACC2U1V8</accession>